<dbReference type="InterPro" id="IPR011335">
    <property type="entry name" value="Restrct_endonuc-II-like"/>
</dbReference>
<dbReference type="AlphaFoldDB" id="A0A5D4FX37"/>
<dbReference type="PANTHER" id="PTHR30015:SF7">
    <property type="entry name" value="TYPE IV METHYL-DIRECTED RESTRICTION ENZYME ECOKMRR"/>
    <property type="match status" value="1"/>
</dbReference>
<dbReference type="InterPro" id="IPR025745">
    <property type="entry name" value="Mrr-like_N_dom"/>
</dbReference>
<dbReference type="InterPro" id="IPR052906">
    <property type="entry name" value="Type_IV_Methyl-Rstrct_Enzyme"/>
</dbReference>
<feature type="domain" description="Restriction system protein Mrr-like N-terminal" evidence="3">
    <location>
        <begin position="6"/>
        <end position="90"/>
    </location>
</feature>
<feature type="domain" description="Restriction endonuclease type IV Mrr" evidence="2">
    <location>
        <begin position="164"/>
        <end position="282"/>
    </location>
</feature>
<keyword evidence="4" id="KW-0540">Nuclease</keyword>
<protein>
    <submittedName>
        <fullName evidence="4">Restriction endonuclease</fullName>
    </submittedName>
</protein>
<dbReference type="GO" id="GO:0009307">
    <property type="term" value="P:DNA restriction-modification system"/>
    <property type="evidence" value="ECO:0007669"/>
    <property type="project" value="InterPro"/>
</dbReference>
<evidence type="ECO:0000256" key="1">
    <source>
        <dbReference type="SAM" id="MobiDB-lite"/>
    </source>
</evidence>
<dbReference type="InterPro" id="IPR011856">
    <property type="entry name" value="tRNA_endonuc-like_dom_sf"/>
</dbReference>
<reference evidence="4 5" key="1">
    <citation type="submission" date="2019-08" db="EMBL/GenBank/DDBJ databases">
        <title>Draft genome of C. urealyticum strain VH4248.</title>
        <authorList>
            <person name="Navas J."/>
        </authorList>
    </citation>
    <scope>NUCLEOTIDE SEQUENCE [LARGE SCALE GENOMIC DNA]</scope>
    <source>
        <strain evidence="4 5">VH4248</strain>
    </source>
</reference>
<dbReference type="GO" id="GO:0015666">
    <property type="term" value="F:restriction endodeoxyribonuclease activity"/>
    <property type="evidence" value="ECO:0007669"/>
    <property type="project" value="TreeGrafter"/>
</dbReference>
<evidence type="ECO:0000313" key="4">
    <source>
        <dbReference type="EMBL" id="TYR20352.1"/>
    </source>
</evidence>
<comment type="caution">
    <text evidence="4">The sequence shown here is derived from an EMBL/GenBank/DDBJ whole genome shotgun (WGS) entry which is preliminary data.</text>
</comment>
<dbReference type="Pfam" id="PF04471">
    <property type="entry name" value="Mrr_cat"/>
    <property type="match status" value="1"/>
</dbReference>
<evidence type="ECO:0000259" key="3">
    <source>
        <dbReference type="Pfam" id="PF14338"/>
    </source>
</evidence>
<evidence type="ECO:0000313" key="5">
    <source>
        <dbReference type="Proteomes" id="UP000324726"/>
    </source>
</evidence>
<sequence length="306" mass="33793">MKARTWDEFLIPCLSVLEDGEIRKRRNIVATAAENMGISEEERAATISSGEARYLNRGNWAVTYLSKAEAISSPARALWQITDRGRRLLAKYPNGITEAELRSESGESYRRFRKPSHSKADSTPADASLEQPESELTPLEQVDDGQRRNEEMVAEELLKRMHEREPAFFEQAVLDLLMAMGYGGSFGNATRTQLSNDGGIDGVIDQDALGLSRIYVQAKRYEMSKSIGRPDVQAFVGALHGAQASQGVFLTTASFSSGAINYAGSVQSRVVLIDGALLAKLMIKYGVGVQTKRTVQIVEIDEDYFE</sequence>
<dbReference type="Pfam" id="PF14338">
    <property type="entry name" value="Mrr_N"/>
    <property type="match status" value="1"/>
</dbReference>
<keyword evidence="4" id="KW-0378">Hydrolase</keyword>
<proteinExistence type="predicted"/>
<evidence type="ECO:0000259" key="2">
    <source>
        <dbReference type="Pfam" id="PF04471"/>
    </source>
</evidence>
<dbReference type="InterPro" id="IPR007560">
    <property type="entry name" value="Restrct_endonuc_IV_Mrr"/>
</dbReference>
<organism evidence="4 5">
    <name type="scientific">Corynebacterium urealyticum</name>
    <dbReference type="NCBI Taxonomy" id="43771"/>
    <lineage>
        <taxon>Bacteria</taxon>
        <taxon>Bacillati</taxon>
        <taxon>Actinomycetota</taxon>
        <taxon>Actinomycetes</taxon>
        <taxon>Mycobacteriales</taxon>
        <taxon>Corynebacteriaceae</taxon>
        <taxon>Corynebacterium</taxon>
    </lineage>
</organism>
<dbReference type="PANTHER" id="PTHR30015">
    <property type="entry name" value="MRR RESTRICTION SYSTEM PROTEIN"/>
    <property type="match status" value="1"/>
</dbReference>
<gene>
    <name evidence="4" type="ORF">FYJ87_05140</name>
</gene>
<name>A0A5D4FX37_9CORY</name>
<feature type="region of interest" description="Disordered" evidence="1">
    <location>
        <begin position="103"/>
        <end position="148"/>
    </location>
</feature>
<keyword evidence="4" id="KW-0255">Endonuclease</keyword>
<dbReference type="Gene3D" id="3.40.1350.10">
    <property type="match status" value="1"/>
</dbReference>
<dbReference type="Proteomes" id="UP000324726">
    <property type="component" value="Unassembled WGS sequence"/>
</dbReference>
<dbReference type="EMBL" id="VSZI01000001">
    <property type="protein sequence ID" value="TYR20352.1"/>
    <property type="molecule type" value="Genomic_DNA"/>
</dbReference>
<accession>A0A5D4FX37</accession>
<dbReference type="SUPFAM" id="SSF52980">
    <property type="entry name" value="Restriction endonuclease-like"/>
    <property type="match status" value="1"/>
</dbReference>
<dbReference type="GO" id="GO:0003677">
    <property type="term" value="F:DNA binding"/>
    <property type="evidence" value="ECO:0007669"/>
    <property type="project" value="InterPro"/>
</dbReference>